<evidence type="ECO:0000256" key="10">
    <source>
        <dbReference type="ARBA" id="ARBA00023242"/>
    </source>
</evidence>
<dbReference type="Proteomes" id="UP001159641">
    <property type="component" value="Unassembled WGS sequence"/>
</dbReference>
<sequence>MFIQHFGSTIHMETGSRLVCCVQVTYRKVAVQLYLQLGLQHQHGLQQRLQLIFSIKPLRKFQHIPQLQLQQLLWLSESFSAQDHIMEIFSTYGKIKMIDMPVERMHPHLSKGYAYVEFENPDEAEKALKHMDGGSSVSHSPWTNRWPGDNCHCCAGPLASATPQAIQPSQENAATASHVAQVTPTDEEKVTFPSAQVPRAPAIPLPWPPPPQEPLQLQLLPISRATEALPCDLYPIQLNFCHFPSRRRIALLGALRGRKLPGSPQSLTTAQLTTLSGTRTLRDLLVVPGLGGSIFAWWRSCGSWGARRLACPGLPTGAPSPRSPSVLLS</sequence>
<evidence type="ECO:0000259" key="13">
    <source>
        <dbReference type="PROSITE" id="PS50102"/>
    </source>
</evidence>
<protein>
    <recommendedName>
        <fullName evidence="4">RNA-binding protein with serine-rich domain 1</fullName>
    </recommendedName>
</protein>
<dbReference type="InterPro" id="IPR000504">
    <property type="entry name" value="RRM_dom"/>
</dbReference>
<feature type="domain" description="RRM" evidence="13">
    <location>
        <begin position="65"/>
        <end position="133"/>
    </location>
</feature>
<evidence type="ECO:0000256" key="8">
    <source>
        <dbReference type="ARBA" id="ARBA00023161"/>
    </source>
</evidence>
<dbReference type="SMART" id="SM00360">
    <property type="entry name" value="RRM"/>
    <property type="match status" value="1"/>
</dbReference>
<evidence type="ECO:0000256" key="4">
    <source>
        <dbReference type="ARBA" id="ARBA00014789"/>
    </source>
</evidence>
<dbReference type="PROSITE" id="PS50102">
    <property type="entry name" value="RRM"/>
    <property type="match status" value="1"/>
</dbReference>
<accession>A0AB34H4K3</accession>
<dbReference type="PANTHER" id="PTHR15481">
    <property type="entry name" value="RIBONUCLEIC ACID BINDING PROTEIN S1"/>
    <property type="match status" value="1"/>
</dbReference>
<comment type="similarity">
    <text evidence="3">Belongs to the splicing factor SR family.</text>
</comment>
<keyword evidence="5" id="KW-0963">Cytoplasm</keyword>
<dbReference type="AlphaFoldDB" id="A0AB34H4K3"/>
<evidence type="ECO:0000256" key="6">
    <source>
        <dbReference type="ARBA" id="ARBA00022664"/>
    </source>
</evidence>
<dbReference type="Gene3D" id="3.30.70.330">
    <property type="match status" value="1"/>
</dbReference>
<keyword evidence="8" id="KW-0866">Nonsense-mediated mRNA decay</keyword>
<reference evidence="14 15" key="1">
    <citation type="submission" date="2022-11" db="EMBL/GenBank/DDBJ databases">
        <title>Whole genome sequence of Eschrichtius robustus ER-17-0199.</title>
        <authorList>
            <person name="Bruniche-Olsen A."/>
            <person name="Black A.N."/>
            <person name="Fields C.J."/>
            <person name="Walden K."/>
            <person name="Dewoody J.A."/>
        </authorList>
    </citation>
    <scope>NUCLEOTIDE SEQUENCE [LARGE SCALE GENOMIC DNA]</scope>
    <source>
        <strain evidence="14">ER-17-0199</strain>
        <tissue evidence="14">Blubber</tissue>
    </source>
</reference>
<dbReference type="Pfam" id="PF00076">
    <property type="entry name" value="RRM_1"/>
    <property type="match status" value="1"/>
</dbReference>
<keyword evidence="15" id="KW-1185">Reference proteome</keyword>
<keyword evidence="6" id="KW-0507">mRNA processing</keyword>
<dbReference type="SUPFAM" id="SSF54928">
    <property type="entry name" value="RNA-binding domain, RBD"/>
    <property type="match status" value="1"/>
</dbReference>
<keyword evidence="7 12" id="KW-0694">RNA-binding</keyword>
<dbReference type="InterPro" id="IPR034201">
    <property type="entry name" value="RNPS1_RRM"/>
</dbReference>
<evidence type="ECO:0000313" key="15">
    <source>
        <dbReference type="Proteomes" id="UP001159641"/>
    </source>
</evidence>
<keyword evidence="10" id="KW-0539">Nucleus</keyword>
<evidence type="ECO:0000256" key="9">
    <source>
        <dbReference type="ARBA" id="ARBA00023187"/>
    </source>
</evidence>
<evidence type="ECO:0000256" key="11">
    <source>
        <dbReference type="ARBA" id="ARBA00026044"/>
    </source>
</evidence>
<dbReference type="GO" id="GO:0000398">
    <property type="term" value="P:mRNA splicing, via spliceosome"/>
    <property type="evidence" value="ECO:0007669"/>
    <property type="project" value="TreeGrafter"/>
</dbReference>
<dbReference type="GO" id="GO:0061574">
    <property type="term" value="C:ASAP complex"/>
    <property type="evidence" value="ECO:0007669"/>
    <property type="project" value="TreeGrafter"/>
</dbReference>
<keyword evidence="9" id="KW-0508">mRNA splicing</keyword>
<comment type="caution">
    <text evidence="14">The sequence shown here is derived from an EMBL/GenBank/DDBJ whole genome shotgun (WGS) entry which is preliminary data.</text>
</comment>
<name>A0AB34H4K3_ESCRO</name>
<dbReference type="GO" id="GO:0003723">
    <property type="term" value="F:RNA binding"/>
    <property type="evidence" value="ECO:0007669"/>
    <property type="project" value="UniProtKB-UniRule"/>
</dbReference>
<dbReference type="EMBL" id="JAIQCJ010001983">
    <property type="protein sequence ID" value="KAJ8786554.1"/>
    <property type="molecule type" value="Genomic_DNA"/>
</dbReference>
<dbReference type="GO" id="GO:0005737">
    <property type="term" value="C:cytoplasm"/>
    <property type="evidence" value="ECO:0007669"/>
    <property type="project" value="UniProtKB-SubCell"/>
</dbReference>
<dbReference type="GO" id="GO:0000184">
    <property type="term" value="P:nuclear-transcribed mRNA catabolic process, nonsense-mediated decay"/>
    <property type="evidence" value="ECO:0007669"/>
    <property type="project" value="UniProtKB-KW"/>
</dbReference>
<dbReference type="CDD" id="cd12365">
    <property type="entry name" value="RRM_RNPS1"/>
    <property type="match status" value="1"/>
</dbReference>
<evidence type="ECO:0000256" key="3">
    <source>
        <dbReference type="ARBA" id="ARBA00010269"/>
    </source>
</evidence>
<organism evidence="14 15">
    <name type="scientific">Eschrichtius robustus</name>
    <name type="common">California gray whale</name>
    <name type="synonym">Eschrichtius gibbosus</name>
    <dbReference type="NCBI Taxonomy" id="9764"/>
    <lineage>
        <taxon>Eukaryota</taxon>
        <taxon>Metazoa</taxon>
        <taxon>Chordata</taxon>
        <taxon>Craniata</taxon>
        <taxon>Vertebrata</taxon>
        <taxon>Euteleostomi</taxon>
        <taxon>Mammalia</taxon>
        <taxon>Eutheria</taxon>
        <taxon>Laurasiatheria</taxon>
        <taxon>Artiodactyla</taxon>
        <taxon>Whippomorpha</taxon>
        <taxon>Cetacea</taxon>
        <taxon>Mysticeti</taxon>
        <taxon>Eschrichtiidae</taxon>
        <taxon>Eschrichtius</taxon>
    </lineage>
</organism>
<evidence type="ECO:0000256" key="2">
    <source>
        <dbReference type="ARBA" id="ARBA00004496"/>
    </source>
</evidence>
<evidence type="ECO:0000313" key="14">
    <source>
        <dbReference type="EMBL" id="KAJ8786554.1"/>
    </source>
</evidence>
<evidence type="ECO:0000256" key="1">
    <source>
        <dbReference type="ARBA" id="ARBA00004324"/>
    </source>
</evidence>
<gene>
    <name evidence="14" type="ORF">J1605_006043</name>
</gene>
<comment type="subunit">
    <text evidence="11">Found in mRNA splicing-dependent exon junction complexes (EJC). Found in a post-splicing complex with NXF1, RBM8A, UPF1, UPF2, UPF3A, UPF3B and RNPS1. Component of the heterotrimeric ASAP (apoptosis- and splicing-associated protein) and PSAP complexes consisting of RNPS1, SAP18 and either ACIN1 or PNN, respectively; the ASAP and PSAP complexes probably are formed mutually exclusive. Component of the active spliceosome. Associates with polysomes. Interacts with the cleaved p110 isoform of CDC2L1, CSNK2A1, PNN, SART3, SRP54, SRRM1 and TRA2B/SFRS10.</text>
</comment>
<dbReference type="GO" id="GO:0016607">
    <property type="term" value="C:nuclear speck"/>
    <property type="evidence" value="ECO:0007669"/>
    <property type="project" value="UniProtKB-SubCell"/>
</dbReference>
<proteinExistence type="inferred from homology"/>
<dbReference type="InterPro" id="IPR035979">
    <property type="entry name" value="RBD_domain_sf"/>
</dbReference>
<evidence type="ECO:0000256" key="7">
    <source>
        <dbReference type="ARBA" id="ARBA00022884"/>
    </source>
</evidence>
<comment type="subcellular location">
    <subcellularLocation>
        <location evidence="2">Cytoplasm</location>
    </subcellularLocation>
    <subcellularLocation>
        <location evidence="1">Nucleus speckle</location>
    </subcellularLocation>
</comment>
<evidence type="ECO:0000256" key="5">
    <source>
        <dbReference type="ARBA" id="ARBA00022490"/>
    </source>
</evidence>
<evidence type="ECO:0000256" key="12">
    <source>
        <dbReference type="PROSITE-ProRule" id="PRU00176"/>
    </source>
</evidence>
<dbReference type="PANTHER" id="PTHR15481:SF2">
    <property type="entry name" value="RNA-BINDING PROTEIN WITH SERINE-RICH DOMAIN 1"/>
    <property type="match status" value="1"/>
</dbReference>
<dbReference type="InterPro" id="IPR012677">
    <property type="entry name" value="Nucleotide-bd_a/b_plait_sf"/>
</dbReference>